<dbReference type="InterPro" id="IPR023606">
    <property type="entry name" value="CoA-Trfase_III_dom_1_sf"/>
</dbReference>
<dbReference type="Gene3D" id="3.30.1540.10">
    <property type="entry name" value="formyl-coa transferase, domain 3"/>
    <property type="match status" value="1"/>
</dbReference>
<evidence type="ECO:0000256" key="1">
    <source>
        <dbReference type="ARBA" id="ARBA00022679"/>
    </source>
</evidence>
<dbReference type="Pfam" id="PF02515">
    <property type="entry name" value="CoA_transf_3"/>
    <property type="match status" value="1"/>
</dbReference>
<evidence type="ECO:0000313" key="2">
    <source>
        <dbReference type="EMBL" id="QJY49058.1"/>
    </source>
</evidence>
<reference evidence="2 3" key="1">
    <citation type="submission" date="2020-05" db="EMBL/GenBank/DDBJ databases">
        <authorList>
            <person name="Mo P."/>
        </authorList>
    </citation>
    <scope>NUCLEOTIDE SEQUENCE [LARGE SCALE GENOMIC DNA]</scope>
    <source>
        <strain evidence="2 3">Gen01</strain>
    </source>
</reference>
<dbReference type="RefSeq" id="WP_172163989.1">
    <property type="nucleotide sequence ID" value="NZ_CP053564.1"/>
</dbReference>
<name>A0A6M6JM62_9PSEU</name>
<dbReference type="PANTHER" id="PTHR48207:SF3">
    <property type="entry name" value="SUCCINATE--HYDROXYMETHYLGLUTARATE COA-TRANSFERASE"/>
    <property type="match status" value="1"/>
</dbReference>
<sequence>MASSEPTALEGLKVLDFSRVLAGPFATMLLADLGATVAKVERPAGGDDTRAWGPPYDDAGQATYFQAVNRNKTTSALDLSSPAGLAAARAAAAEADVLVENFRPGVMDRLGLGPTELCAANPRLVYCSITGFGAGAGAEMPGYDLLVQALGGLMSITGEPDGEPQKVGVALVDVLAGLFASVGILAALRHRETTGHGQRIEVDLLSSLLAALVNQGSAYTAGGVVPRRLGNRHPSIAPYELFPCSDRDLVLAVGNDRQFRALCTVLDLPDVPGDARFATNSDRVGNRELLQPVLGSRLRRQTAAEWVERLTRVGVPAGVVNDVAGAFALAESLGLDPVVRLPRADGSSIDLTRNPITLSRTPVRYRTAPPPLPEH</sequence>
<dbReference type="PANTHER" id="PTHR48207">
    <property type="entry name" value="SUCCINATE--HYDROXYMETHYLGLUTARATE COA-TRANSFERASE"/>
    <property type="match status" value="1"/>
</dbReference>
<gene>
    <name evidence="2" type="ORF">HOP40_27510</name>
</gene>
<dbReference type="KEGG" id="pbro:HOP40_27510"/>
<accession>A0A6M6JM62</accession>
<proteinExistence type="predicted"/>
<dbReference type="SUPFAM" id="SSF89796">
    <property type="entry name" value="CoA-transferase family III (CaiB/BaiF)"/>
    <property type="match status" value="1"/>
</dbReference>
<evidence type="ECO:0000313" key="3">
    <source>
        <dbReference type="Proteomes" id="UP000505377"/>
    </source>
</evidence>
<keyword evidence="3" id="KW-1185">Reference proteome</keyword>
<dbReference type="InterPro" id="IPR044855">
    <property type="entry name" value="CoA-Trfase_III_dom3_sf"/>
</dbReference>
<dbReference type="GO" id="GO:0008410">
    <property type="term" value="F:CoA-transferase activity"/>
    <property type="evidence" value="ECO:0007669"/>
    <property type="project" value="TreeGrafter"/>
</dbReference>
<dbReference type="Proteomes" id="UP000505377">
    <property type="component" value="Chromosome"/>
</dbReference>
<dbReference type="InterPro" id="IPR050483">
    <property type="entry name" value="CoA-transferase_III_domain"/>
</dbReference>
<dbReference type="AlphaFoldDB" id="A0A6M6JM62"/>
<dbReference type="EMBL" id="CP053564">
    <property type="protein sequence ID" value="QJY49058.1"/>
    <property type="molecule type" value="Genomic_DNA"/>
</dbReference>
<organism evidence="2 3">
    <name type="scientific">Pseudonocardia broussonetiae</name>
    <dbReference type="NCBI Taxonomy" id="2736640"/>
    <lineage>
        <taxon>Bacteria</taxon>
        <taxon>Bacillati</taxon>
        <taxon>Actinomycetota</taxon>
        <taxon>Actinomycetes</taxon>
        <taxon>Pseudonocardiales</taxon>
        <taxon>Pseudonocardiaceae</taxon>
        <taxon>Pseudonocardia</taxon>
    </lineage>
</organism>
<keyword evidence="1 2" id="KW-0808">Transferase</keyword>
<dbReference type="Gene3D" id="3.40.50.10540">
    <property type="entry name" value="Crotonobetainyl-coa:carnitine coa-transferase, domain 1"/>
    <property type="match status" value="1"/>
</dbReference>
<dbReference type="InterPro" id="IPR003673">
    <property type="entry name" value="CoA-Trfase_fam_III"/>
</dbReference>
<protein>
    <submittedName>
        <fullName evidence="2">CoA transferase</fullName>
    </submittedName>
</protein>